<dbReference type="EMBL" id="DWYW01000156">
    <property type="protein sequence ID" value="HJA90486.1"/>
    <property type="molecule type" value="Genomic_DNA"/>
</dbReference>
<organism evidence="1 2">
    <name type="scientific">Candidatus Jeotgalibaca merdavium</name>
    <dbReference type="NCBI Taxonomy" id="2838627"/>
    <lineage>
        <taxon>Bacteria</taxon>
        <taxon>Bacillati</taxon>
        <taxon>Bacillota</taxon>
        <taxon>Bacilli</taxon>
        <taxon>Lactobacillales</taxon>
        <taxon>Carnobacteriaceae</taxon>
        <taxon>Jeotgalibaca</taxon>
    </lineage>
</organism>
<reference evidence="1" key="1">
    <citation type="journal article" date="2021" name="PeerJ">
        <title>Extensive microbial diversity within the chicken gut microbiome revealed by metagenomics and culture.</title>
        <authorList>
            <person name="Gilroy R."/>
            <person name="Ravi A."/>
            <person name="Getino M."/>
            <person name="Pursley I."/>
            <person name="Horton D.L."/>
            <person name="Alikhan N.F."/>
            <person name="Baker D."/>
            <person name="Gharbi K."/>
            <person name="Hall N."/>
            <person name="Watson M."/>
            <person name="Adriaenssens E.M."/>
            <person name="Foster-Nyarko E."/>
            <person name="Jarju S."/>
            <person name="Secka A."/>
            <person name="Antonio M."/>
            <person name="Oren A."/>
            <person name="Chaudhuri R.R."/>
            <person name="La Ragione R."/>
            <person name="Hildebrand F."/>
            <person name="Pallen M.J."/>
        </authorList>
    </citation>
    <scope>NUCLEOTIDE SEQUENCE</scope>
    <source>
        <strain evidence="1">CHK171-505</strain>
    </source>
</reference>
<protein>
    <recommendedName>
        <fullName evidence="3">Phage protein</fullName>
    </recommendedName>
</protein>
<dbReference type="AlphaFoldDB" id="A0A9D2HZJ0"/>
<evidence type="ECO:0000313" key="1">
    <source>
        <dbReference type="EMBL" id="HJA90486.1"/>
    </source>
</evidence>
<dbReference type="Proteomes" id="UP000886856">
    <property type="component" value="Unassembled WGS sequence"/>
</dbReference>
<evidence type="ECO:0008006" key="3">
    <source>
        <dbReference type="Google" id="ProtNLM"/>
    </source>
</evidence>
<evidence type="ECO:0000313" key="2">
    <source>
        <dbReference type="Proteomes" id="UP000886856"/>
    </source>
</evidence>
<proteinExistence type="predicted"/>
<reference evidence="1" key="2">
    <citation type="submission" date="2021-04" db="EMBL/GenBank/DDBJ databases">
        <authorList>
            <person name="Gilroy R."/>
        </authorList>
    </citation>
    <scope>NUCLEOTIDE SEQUENCE</scope>
    <source>
        <strain evidence="1">CHK171-505</strain>
    </source>
</reference>
<comment type="caution">
    <text evidence="1">The sequence shown here is derived from an EMBL/GenBank/DDBJ whole genome shotgun (WGS) entry which is preliminary data.</text>
</comment>
<accession>A0A9D2HZJ0</accession>
<name>A0A9D2HZJ0_9LACT</name>
<sequence>MSMIEGISVTLISKVQEDTDPFGKPIYKEKEIIVDNVLISPTSSEEVLNQQNLTGRTAVYTLAIPKGDTNTWESQEVRFFGKRWRVFGIPLEGIESLIPLDWNKKVTVERYE</sequence>
<gene>
    <name evidence="1" type="ORF">H9948_06815</name>
</gene>